<dbReference type="InterPro" id="IPR005119">
    <property type="entry name" value="LysR_subst-bd"/>
</dbReference>
<dbReference type="PANTHER" id="PTHR30537:SF5">
    <property type="entry name" value="HTH-TYPE TRANSCRIPTIONAL ACTIVATOR TTDR-RELATED"/>
    <property type="match status" value="1"/>
</dbReference>
<name>A0A366FV43_9HYPH</name>
<dbReference type="OrthoDB" id="9786526at2"/>
<feature type="domain" description="HTH lysR-type" evidence="5">
    <location>
        <begin position="1"/>
        <end position="59"/>
    </location>
</feature>
<dbReference type="InterPro" id="IPR000847">
    <property type="entry name" value="LysR_HTH_N"/>
</dbReference>
<dbReference type="InterPro" id="IPR036390">
    <property type="entry name" value="WH_DNA-bd_sf"/>
</dbReference>
<comment type="similarity">
    <text evidence="1">Belongs to the LysR transcriptional regulatory family.</text>
</comment>
<dbReference type="Proteomes" id="UP000253529">
    <property type="component" value="Unassembled WGS sequence"/>
</dbReference>
<dbReference type="Gene3D" id="3.40.190.290">
    <property type="match status" value="1"/>
</dbReference>
<accession>A0A366FV43</accession>
<dbReference type="EMBL" id="QNRK01000002">
    <property type="protein sequence ID" value="RBP17615.1"/>
    <property type="molecule type" value="Genomic_DNA"/>
</dbReference>
<evidence type="ECO:0000256" key="2">
    <source>
        <dbReference type="ARBA" id="ARBA00023015"/>
    </source>
</evidence>
<sequence>MDKLGAMNAFAKVVALGSFAEAARALGSTRSAVSKTVMELEHGLGVRLLDRTTRRVGATEAGLAYYERCVDILARVEETDLQVASLQAEPRGVLKVNGPTSFGALYLGPAVADFMAAYPDLRIELTVTDRFIDPIEEGVDVTIRIAELADSSLIARKLAPARRVFVASPSYLESLGAPETPEDLGRRACLTYGHTTTLQRWRIVRDGEAVMVPVQSVLCSNNGDVLRSAAVNGRGVAFLPTFLVGPDIAAGRLQTVLDRFPQPELGVHALTASNRYLAAKTRAFVDFLAKRFGDEPEWDRFQRA</sequence>
<keyword evidence="3 6" id="KW-0238">DNA-binding</keyword>
<evidence type="ECO:0000256" key="3">
    <source>
        <dbReference type="ARBA" id="ARBA00023125"/>
    </source>
</evidence>
<evidence type="ECO:0000259" key="5">
    <source>
        <dbReference type="PROSITE" id="PS50931"/>
    </source>
</evidence>
<dbReference type="Pfam" id="PF03466">
    <property type="entry name" value="LysR_substrate"/>
    <property type="match status" value="1"/>
</dbReference>
<evidence type="ECO:0000256" key="1">
    <source>
        <dbReference type="ARBA" id="ARBA00009437"/>
    </source>
</evidence>
<dbReference type="RefSeq" id="WP_113887571.1">
    <property type="nucleotide sequence ID" value="NZ_QNRK01000002.1"/>
</dbReference>
<reference evidence="6 7" key="1">
    <citation type="submission" date="2018-06" db="EMBL/GenBank/DDBJ databases">
        <title>Genomic Encyclopedia of Type Strains, Phase IV (KMG-IV): sequencing the most valuable type-strain genomes for metagenomic binning, comparative biology and taxonomic classification.</title>
        <authorList>
            <person name="Goeker M."/>
        </authorList>
    </citation>
    <scope>NUCLEOTIDE SEQUENCE [LARGE SCALE GENOMIC DNA]</scope>
    <source>
        <strain evidence="6 7">DSM 24875</strain>
    </source>
</reference>
<dbReference type="FunFam" id="1.10.10.10:FF:000001">
    <property type="entry name" value="LysR family transcriptional regulator"/>
    <property type="match status" value="1"/>
</dbReference>
<dbReference type="InterPro" id="IPR036388">
    <property type="entry name" value="WH-like_DNA-bd_sf"/>
</dbReference>
<evidence type="ECO:0000313" key="7">
    <source>
        <dbReference type="Proteomes" id="UP000253529"/>
    </source>
</evidence>
<dbReference type="SUPFAM" id="SSF46785">
    <property type="entry name" value="Winged helix' DNA-binding domain"/>
    <property type="match status" value="1"/>
</dbReference>
<dbReference type="PROSITE" id="PS50931">
    <property type="entry name" value="HTH_LYSR"/>
    <property type="match status" value="1"/>
</dbReference>
<dbReference type="SUPFAM" id="SSF53850">
    <property type="entry name" value="Periplasmic binding protein-like II"/>
    <property type="match status" value="1"/>
</dbReference>
<dbReference type="GO" id="GO:0003700">
    <property type="term" value="F:DNA-binding transcription factor activity"/>
    <property type="evidence" value="ECO:0007669"/>
    <property type="project" value="InterPro"/>
</dbReference>
<dbReference type="GO" id="GO:0043565">
    <property type="term" value="F:sequence-specific DNA binding"/>
    <property type="evidence" value="ECO:0007669"/>
    <property type="project" value="TreeGrafter"/>
</dbReference>
<keyword evidence="2" id="KW-0805">Transcription regulation</keyword>
<dbReference type="FunFam" id="3.40.190.290:FF:000001">
    <property type="entry name" value="Transcriptional regulator, LysR family"/>
    <property type="match status" value="1"/>
</dbReference>
<dbReference type="AlphaFoldDB" id="A0A366FV43"/>
<dbReference type="Pfam" id="PF00126">
    <property type="entry name" value="HTH_1"/>
    <property type="match status" value="1"/>
</dbReference>
<dbReference type="GO" id="GO:0006351">
    <property type="term" value="P:DNA-templated transcription"/>
    <property type="evidence" value="ECO:0007669"/>
    <property type="project" value="TreeGrafter"/>
</dbReference>
<dbReference type="CDD" id="cd08422">
    <property type="entry name" value="PBP2_CrgA_like"/>
    <property type="match status" value="1"/>
</dbReference>
<evidence type="ECO:0000313" key="6">
    <source>
        <dbReference type="EMBL" id="RBP17615.1"/>
    </source>
</evidence>
<evidence type="ECO:0000256" key="4">
    <source>
        <dbReference type="ARBA" id="ARBA00023163"/>
    </source>
</evidence>
<proteinExistence type="inferred from homology"/>
<dbReference type="PANTHER" id="PTHR30537">
    <property type="entry name" value="HTH-TYPE TRANSCRIPTIONAL REGULATOR"/>
    <property type="match status" value="1"/>
</dbReference>
<gene>
    <name evidence="6" type="ORF">DFR50_102107</name>
</gene>
<keyword evidence="7" id="KW-1185">Reference proteome</keyword>
<keyword evidence="4" id="KW-0804">Transcription</keyword>
<protein>
    <submittedName>
        <fullName evidence="6">DNA-binding transcriptional LysR family regulator</fullName>
    </submittedName>
</protein>
<organism evidence="6 7">
    <name type="scientific">Roseiarcus fermentans</name>
    <dbReference type="NCBI Taxonomy" id="1473586"/>
    <lineage>
        <taxon>Bacteria</taxon>
        <taxon>Pseudomonadati</taxon>
        <taxon>Pseudomonadota</taxon>
        <taxon>Alphaproteobacteria</taxon>
        <taxon>Hyphomicrobiales</taxon>
        <taxon>Roseiarcaceae</taxon>
        <taxon>Roseiarcus</taxon>
    </lineage>
</organism>
<comment type="caution">
    <text evidence="6">The sequence shown here is derived from an EMBL/GenBank/DDBJ whole genome shotgun (WGS) entry which is preliminary data.</text>
</comment>
<dbReference type="Gene3D" id="1.10.10.10">
    <property type="entry name" value="Winged helix-like DNA-binding domain superfamily/Winged helix DNA-binding domain"/>
    <property type="match status" value="1"/>
</dbReference>
<dbReference type="InterPro" id="IPR058163">
    <property type="entry name" value="LysR-type_TF_proteobact-type"/>
</dbReference>